<dbReference type="InterPro" id="IPR052509">
    <property type="entry name" value="Metal_resp_DNA-bind_regulator"/>
</dbReference>
<dbReference type="HOGENOM" id="CLU_063440_4_1_9"/>
<dbReference type="SUPFAM" id="SSF46785">
    <property type="entry name" value="Winged helix' DNA-binding domain"/>
    <property type="match status" value="1"/>
</dbReference>
<proteinExistence type="predicted"/>
<evidence type="ECO:0000313" key="2">
    <source>
        <dbReference type="EMBL" id="EON70520.1"/>
    </source>
</evidence>
<dbReference type="PATRIC" id="fig|1285586.5.peg.4327"/>
<dbReference type="InterPro" id="IPR005149">
    <property type="entry name" value="Tscrpt_reg_PadR_N"/>
</dbReference>
<dbReference type="Pfam" id="PF03551">
    <property type="entry name" value="PadR"/>
    <property type="match status" value="1"/>
</dbReference>
<dbReference type="eggNOG" id="COG1695">
    <property type="taxonomic scope" value="Bacteria"/>
</dbReference>
<protein>
    <submittedName>
        <fullName evidence="2">PadR-like family transcriptional regulator</fullName>
    </submittedName>
</protein>
<evidence type="ECO:0000259" key="1">
    <source>
        <dbReference type="Pfam" id="PF03551"/>
    </source>
</evidence>
<dbReference type="PANTHER" id="PTHR33169:SF13">
    <property type="entry name" value="PADR-FAMILY TRANSCRIPTIONAL REGULATOR"/>
    <property type="match status" value="1"/>
</dbReference>
<dbReference type="Gene3D" id="1.10.10.10">
    <property type="entry name" value="Winged helix-like DNA-binding domain superfamily/Winged helix DNA-binding domain"/>
    <property type="match status" value="1"/>
</dbReference>
<dbReference type="InterPro" id="IPR036390">
    <property type="entry name" value="WH_DNA-bd_sf"/>
</dbReference>
<dbReference type="PANTHER" id="PTHR33169">
    <property type="entry name" value="PADR-FAMILY TRANSCRIPTIONAL REGULATOR"/>
    <property type="match status" value="1"/>
</dbReference>
<sequence length="107" mass="12384">MEKLLKKYVPMTETAFYILLSLTEPRHGYGIIKRVEELTNGRIKLGSGTIYGTLTKMQQDGMISVFADERRKTIYEVTAIGKQVMQAEMMRLKEVHAHVLRFEGDFR</sequence>
<dbReference type="InterPro" id="IPR036388">
    <property type="entry name" value="WH-like_DNA-bd_sf"/>
</dbReference>
<dbReference type="Proteomes" id="UP000013911">
    <property type="component" value="Unassembled WGS sequence"/>
</dbReference>
<feature type="domain" description="Transcription regulator PadR N-terminal" evidence="1">
    <location>
        <begin position="23"/>
        <end position="86"/>
    </location>
</feature>
<dbReference type="AlphaFoldDB" id="R7Z8M8"/>
<reference evidence="2 3" key="1">
    <citation type="submission" date="2013-04" db="EMBL/GenBank/DDBJ databases">
        <title>Draft genome of the heavy metal tolerant bacterium Lysinibacillus sphaericus strain OT4b.31.</title>
        <authorList>
            <person name="Pena-Montenegro T.D."/>
            <person name="Dussan J."/>
        </authorList>
    </citation>
    <scope>NUCLEOTIDE SEQUENCE [LARGE SCALE GENOMIC DNA]</scope>
    <source>
        <strain evidence="2 3">OT4b.31</strain>
    </source>
</reference>
<evidence type="ECO:0000313" key="3">
    <source>
        <dbReference type="Proteomes" id="UP000013911"/>
    </source>
</evidence>
<name>R7Z8M8_LYSSH</name>
<gene>
    <name evidence="2" type="ORF">H131_20787</name>
</gene>
<accession>R7Z8M8</accession>
<comment type="caution">
    <text evidence="2">The sequence shown here is derived from an EMBL/GenBank/DDBJ whole genome shotgun (WGS) entry which is preliminary data.</text>
</comment>
<dbReference type="EMBL" id="AQPX01000032">
    <property type="protein sequence ID" value="EON70520.1"/>
    <property type="molecule type" value="Genomic_DNA"/>
</dbReference>
<organism evidence="2 3">
    <name type="scientific">Lysinibacillus sphaericus OT4b.31</name>
    <dbReference type="NCBI Taxonomy" id="1285586"/>
    <lineage>
        <taxon>Bacteria</taxon>
        <taxon>Bacillati</taxon>
        <taxon>Bacillota</taxon>
        <taxon>Bacilli</taxon>
        <taxon>Bacillales</taxon>
        <taxon>Bacillaceae</taxon>
        <taxon>Lysinibacillus</taxon>
    </lineage>
</organism>